<dbReference type="EMBL" id="FN649760">
    <property type="protein sequence ID" value="CBN79957.1"/>
    <property type="molecule type" value="Genomic_DNA"/>
</dbReference>
<reference evidence="1 2" key="1">
    <citation type="journal article" date="2010" name="Nature">
        <title>The Ectocarpus genome and the independent evolution of multicellularity in brown algae.</title>
        <authorList>
            <person name="Cock J.M."/>
            <person name="Sterck L."/>
            <person name="Rouze P."/>
            <person name="Scornet D."/>
            <person name="Allen A.E."/>
            <person name="Amoutzias G."/>
            <person name="Anthouard V."/>
            <person name="Artiguenave F."/>
            <person name="Aury J.M."/>
            <person name="Badger J.H."/>
            <person name="Beszteri B."/>
            <person name="Billiau K."/>
            <person name="Bonnet E."/>
            <person name="Bothwell J.H."/>
            <person name="Bowler C."/>
            <person name="Boyen C."/>
            <person name="Brownlee C."/>
            <person name="Carrano C.J."/>
            <person name="Charrier B."/>
            <person name="Cho G.Y."/>
            <person name="Coelho S.M."/>
            <person name="Collen J."/>
            <person name="Corre E."/>
            <person name="Da Silva C."/>
            <person name="Delage L."/>
            <person name="Delaroque N."/>
            <person name="Dittami S.M."/>
            <person name="Doulbeau S."/>
            <person name="Elias M."/>
            <person name="Farnham G."/>
            <person name="Gachon C.M."/>
            <person name="Gschloessl B."/>
            <person name="Heesch S."/>
            <person name="Jabbari K."/>
            <person name="Jubin C."/>
            <person name="Kawai H."/>
            <person name="Kimura K."/>
            <person name="Kloareg B."/>
            <person name="Kupper F.C."/>
            <person name="Lang D."/>
            <person name="Le Bail A."/>
            <person name="Leblanc C."/>
            <person name="Lerouge P."/>
            <person name="Lohr M."/>
            <person name="Lopez P.J."/>
            <person name="Martens C."/>
            <person name="Maumus F."/>
            <person name="Michel G."/>
            <person name="Miranda-Saavedra D."/>
            <person name="Morales J."/>
            <person name="Moreau H."/>
            <person name="Motomura T."/>
            <person name="Nagasato C."/>
            <person name="Napoli C.A."/>
            <person name="Nelson D.R."/>
            <person name="Nyvall-Collen P."/>
            <person name="Peters A.F."/>
            <person name="Pommier C."/>
            <person name="Potin P."/>
            <person name="Poulain J."/>
            <person name="Quesneville H."/>
            <person name="Read B."/>
            <person name="Rensing S.A."/>
            <person name="Ritter A."/>
            <person name="Rousvoal S."/>
            <person name="Samanta M."/>
            <person name="Samson G."/>
            <person name="Schroeder D.C."/>
            <person name="Segurens B."/>
            <person name="Strittmatter M."/>
            <person name="Tonon T."/>
            <person name="Tregear J.W."/>
            <person name="Valentin K."/>
            <person name="von Dassow P."/>
            <person name="Yamagishi T."/>
            <person name="Van de Peer Y."/>
            <person name="Wincker P."/>
        </authorList>
    </citation>
    <scope>NUCLEOTIDE SEQUENCE [LARGE SCALE GENOMIC DNA]</scope>
    <source>
        <strain evidence="2">Ec32 / CCAP1310/4</strain>
    </source>
</reference>
<dbReference type="InParanoid" id="D8LFN7"/>
<dbReference type="AlphaFoldDB" id="D8LFN7"/>
<dbReference type="Proteomes" id="UP000002630">
    <property type="component" value="Unassembled WGS sequence"/>
</dbReference>
<gene>
    <name evidence="1" type="ORF">Esi_0015_0176</name>
</gene>
<evidence type="ECO:0000313" key="2">
    <source>
        <dbReference type="Proteomes" id="UP000002630"/>
    </source>
</evidence>
<dbReference type="OrthoDB" id="220894at2759"/>
<name>D8LFN7_ECTSI</name>
<evidence type="ECO:0000313" key="1">
    <source>
        <dbReference type="EMBL" id="CBN79957.1"/>
    </source>
</evidence>
<accession>D8LFN7</accession>
<proteinExistence type="predicted"/>
<sequence length="100" mass="10673">MVNDMAVVDHQANVCFLESMRESIDEVLSGSSMADDVALGAHLGMIEHAKSFKDVLCSKDTDVILSGYEGLVRRPIRVGRTAEAFLNGVDSADGGGRGYP</sequence>
<keyword evidence="2" id="KW-1185">Reference proteome</keyword>
<protein>
    <submittedName>
        <fullName evidence="1">Uncharacterized protein</fullName>
    </submittedName>
</protein>
<organism evidence="1 2">
    <name type="scientific">Ectocarpus siliculosus</name>
    <name type="common">Brown alga</name>
    <name type="synonym">Conferva siliculosa</name>
    <dbReference type="NCBI Taxonomy" id="2880"/>
    <lineage>
        <taxon>Eukaryota</taxon>
        <taxon>Sar</taxon>
        <taxon>Stramenopiles</taxon>
        <taxon>Ochrophyta</taxon>
        <taxon>PX clade</taxon>
        <taxon>Phaeophyceae</taxon>
        <taxon>Ectocarpales</taxon>
        <taxon>Ectocarpaceae</taxon>
        <taxon>Ectocarpus</taxon>
    </lineage>
</organism>